<dbReference type="GO" id="GO:0008395">
    <property type="term" value="F:steroid hydroxylase activity"/>
    <property type="evidence" value="ECO:0007669"/>
    <property type="project" value="TreeGrafter"/>
</dbReference>
<dbReference type="SUPFAM" id="SSF48264">
    <property type="entry name" value="Cytochrome P450"/>
    <property type="match status" value="1"/>
</dbReference>
<dbReference type="GO" id="GO:0020037">
    <property type="term" value="F:heme binding"/>
    <property type="evidence" value="ECO:0007669"/>
    <property type="project" value="InterPro"/>
</dbReference>
<keyword evidence="6" id="KW-1185">Reference proteome</keyword>
<gene>
    <name evidence="5" type="ORF">N0V83_000777</name>
</gene>
<name>A0A9W9CSC2_9PLEO</name>
<comment type="caution">
    <text evidence="5">The sequence shown here is derived from an EMBL/GenBank/DDBJ whole genome shotgun (WGS) entry which is preliminary data.</text>
</comment>
<organism evidence="5 6">
    <name type="scientific">Neocucurbitaria cava</name>
    <dbReference type="NCBI Taxonomy" id="798079"/>
    <lineage>
        <taxon>Eukaryota</taxon>
        <taxon>Fungi</taxon>
        <taxon>Dikarya</taxon>
        <taxon>Ascomycota</taxon>
        <taxon>Pezizomycotina</taxon>
        <taxon>Dothideomycetes</taxon>
        <taxon>Pleosporomycetidae</taxon>
        <taxon>Pleosporales</taxon>
        <taxon>Pleosporineae</taxon>
        <taxon>Cucurbitariaceae</taxon>
        <taxon>Neocucurbitaria</taxon>
    </lineage>
</organism>
<dbReference type="Pfam" id="PF00067">
    <property type="entry name" value="p450"/>
    <property type="match status" value="1"/>
</dbReference>
<evidence type="ECO:0000256" key="3">
    <source>
        <dbReference type="ARBA" id="ARBA00022723"/>
    </source>
</evidence>
<dbReference type="Proteomes" id="UP001140560">
    <property type="component" value="Unassembled WGS sequence"/>
</dbReference>
<evidence type="ECO:0000256" key="1">
    <source>
        <dbReference type="ARBA" id="ARBA00010617"/>
    </source>
</evidence>
<evidence type="ECO:0000313" key="5">
    <source>
        <dbReference type="EMBL" id="KAJ4377947.1"/>
    </source>
</evidence>
<dbReference type="InterPro" id="IPR036396">
    <property type="entry name" value="Cyt_P450_sf"/>
</dbReference>
<dbReference type="PANTHER" id="PTHR24304">
    <property type="entry name" value="CYTOCHROME P450 FAMILY 7"/>
    <property type="match status" value="1"/>
</dbReference>
<dbReference type="GO" id="GO:0016705">
    <property type="term" value="F:oxidoreductase activity, acting on paired donors, with incorporation or reduction of molecular oxygen"/>
    <property type="evidence" value="ECO:0007669"/>
    <property type="project" value="InterPro"/>
</dbReference>
<accession>A0A9W9CSC2</accession>
<keyword evidence="3" id="KW-0479">Metal-binding</keyword>
<dbReference type="AlphaFoldDB" id="A0A9W9CSC2"/>
<sequence length="376" mass="42478">MAYPEHVKGVLRSTALDPNPFIHDNILGALMGSPQEAIDHYKSDNGNIDHIQTTHIRQHTTGSSLVSLDKRLFQTLKRSVEQAISPPPAGSEWTKIPDLYGFFEHHVTLAIAETLLGSAIVENYPGIISDLWIHIEYTDHFFMGLPRFMIPKAYAARDRLLENIRIWSTKSQSLRQQNAVDTQWDAVAGSALLQEREKLYGDMPGHDEHGRAAQTLGLLYGGTSLTVPITFWYFFETVRNHTLHDRVLTEINTHSLPESSSYDFMKLTARPLLRSMHAETTRYYSSNLSVREVVAPEYALDAKYTIKKGTTVFIPNKYAGQFTAAWAQAKPQAVTKPLDTFWAERFMVSDQDGKRERFSDVGFSGNWTSFGGGEHK</sequence>
<reference evidence="5" key="1">
    <citation type="submission" date="2022-10" db="EMBL/GenBank/DDBJ databases">
        <title>Tapping the CABI collections for fungal endophytes: first genome assemblies for Collariella, Neodidymelliopsis, Ascochyta clinopodiicola, Didymella pomorum, Didymosphaeria variabile, Neocosmospora piperis and Neocucurbitaria cava.</title>
        <authorList>
            <person name="Hill R."/>
        </authorList>
    </citation>
    <scope>NUCLEOTIDE SEQUENCE</scope>
    <source>
        <strain evidence="5">IMI 356814</strain>
    </source>
</reference>
<dbReference type="EMBL" id="JAPEUY010000001">
    <property type="protein sequence ID" value="KAJ4377947.1"/>
    <property type="molecule type" value="Genomic_DNA"/>
</dbReference>
<dbReference type="InterPro" id="IPR050529">
    <property type="entry name" value="CYP450_sterol_14alpha_dmase"/>
</dbReference>
<dbReference type="GO" id="GO:0005506">
    <property type="term" value="F:iron ion binding"/>
    <property type="evidence" value="ECO:0007669"/>
    <property type="project" value="InterPro"/>
</dbReference>
<evidence type="ECO:0008006" key="7">
    <source>
        <dbReference type="Google" id="ProtNLM"/>
    </source>
</evidence>
<proteinExistence type="inferred from homology"/>
<dbReference type="OrthoDB" id="3366823at2759"/>
<dbReference type="Gene3D" id="1.10.630.10">
    <property type="entry name" value="Cytochrome P450"/>
    <property type="match status" value="1"/>
</dbReference>
<comment type="similarity">
    <text evidence="1">Belongs to the cytochrome P450 family.</text>
</comment>
<keyword evidence="2" id="KW-0349">Heme</keyword>
<keyword evidence="4" id="KW-0408">Iron</keyword>
<protein>
    <recommendedName>
        <fullName evidence="7">Cytochrome P450</fullName>
    </recommendedName>
</protein>
<dbReference type="InterPro" id="IPR001128">
    <property type="entry name" value="Cyt_P450"/>
</dbReference>
<evidence type="ECO:0000256" key="4">
    <source>
        <dbReference type="ARBA" id="ARBA00023004"/>
    </source>
</evidence>
<evidence type="ECO:0000256" key="2">
    <source>
        <dbReference type="ARBA" id="ARBA00022617"/>
    </source>
</evidence>
<dbReference type="PANTHER" id="PTHR24304:SF2">
    <property type="entry name" value="24-HYDROXYCHOLESTEROL 7-ALPHA-HYDROXYLASE"/>
    <property type="match status" value="1"/>
</dbReference>
<evidence type="ECO:0000313" key="6">
    <source>
        <dbReference type="Proteomes" id="UP001140560"/>
    </source>
</evidence>